<gene>
    <name evidence="7" type="ORF">SLS59_004979</name>
</gene>
<dbReference type="InterPro" id="IPR005828">
    <property type="entry name" value="MFS_sugar_transport-like"/>
</dbReference>
<protein>
    <recommendedName>
        <fullName evidence="9">Major facilitator superfamily (MFS) profile domain-containing protein</fullName>
    </recommendedName>
</protein>
<evidence type="ECO:0000256" key="1">
    <source>
        <dbReference type="ARBA" id="ARBA00004370"/>
    </source>
</evidence>
<accession>A0ABR3RCW1</accession>
<evidence type="ECO:0000313" key="7">
    <source>
        <dbReference type="EMBL" id="KAL1602289.1"/>
    </source>
</evidence>
<keyword evidence="5 6" id="KW-0472">Membrane</keyword>
<keyword evidence="4 6" id="KW-1133">Transmembrane helix</keyword>
<dbReference type="EMBL" id="JAKIXB020000014">
    <property type="protein sequence ID" value="KAL1602289.1"/>
    <property type="molecule type" value="Genomic_DNA"/>
</dbReference>
<evidence type="ECO:0000256" key="5">
    <source>
        <dbReference type="ARBA" id="ARBA00023136"/>
    </source>
</evidence>
<dbReference type="Proteomes" id="UP001521222">
    <property type="component" value="Unassembled WGS sequence"/>
</dbReference>
<feature type="transmembrane region" description="Helical" evidence="6">
    <location>
        <begin position="176"/>
        <end position="199"/>
    </location>
</feature>
<evidence type="ECO:0000256" key="6">
    <source>
        <dbReference type="SAM" id="Phobius"/>
    </source>
</evidence>
<evidence type="ECO:0008006" key="9">
    <source>
        <dbReference type="Google" id="ProtNLM"/>
    </source>
</evidence>
<comment type="caution">
    <text evidence="7">The sequence shown here is derived from an EMBL/GenBank/DDBJ whole genome shotgun (WGS) entry which is preliminary data.</text>
</comment>
<dbReference type="InterPro" id="IPR050814">
    <property type="entry name" value="Myo-inositol_Transporter"/>
</dbReference>
<feature type="transmembrane region" description="Helical" evidence="6">
    <location>
        <begin position="90"/>
        <end position="108"/>
    </location>
</feature>
<dbReference type="InterPro" id="IPR036259">
    <property type="entry name" value="MFS_trans_sf"/>
</dbReference>
<feature type="transmembrane region" description="Helical" evidence="6">
    <location>
        <begin position="142"/>
        <end position="164"/>
    </location>
</feature>
<organism evidence="7 8">
    <name type="scientific">Nothophoma quercina</name>
    <dbReference type="NCBI Taxonomy" id="749835"/>
    <lineage>
        <taxon>Eukaryota</taxon>
        <taxon>Fungi</taxon>
        <taxon>Dikarya</taxon>
        <taxon>Ascomycota</taxon>
        <taxon>Pezizomycotina</taxon>
        <taxon>Dothideomycetes</taxon>
        <taxon>Pleosporomycetidae</taxon>
        <taxon>Pleosporales</taxon>
        <taxon>Pleosporineae</taxon>
        <taxon>Didymellaceae</taxon>
        <taxon>Nothophoma</taxon>
    </lineage>
</organism>
<evidence type="ECO:0000256" key="2">
    <source>
        <dbReference type="ARBA" id="ARBA00022448"/>
    </source>
</evidence>
<dbReference type="PANTHER" id="PTHR48020:SF4">
    <property type="entry name" value="SYMPORT, PUTATIVE (AFU_ORTHOLOGUE AFUA_3G11790)-RELATED"/>
    <property type="match status" value="1"/>
</dbReference>
<evidence type="ECO:0000256" key="4">
    <source>
        <dbReference type="ARBA" id="ARBA00022989"/>
    </source>
</evidence>
<keyword evidence="3 6" id="KW-0812">Transmembrane</keyword>
<dbReference type="PANTHER" id="PTHR48020">
    <property type="entry name" value="PROTON MYO-INOSITOL COTRANSPORTER"/>
    <property type="match status" value="1"/>
</dbReference>
<dbReference type="Gene3D" id="1.20.1250.20">
    <property type="entry name" value="MFS general substrate transporter like domains"/>
    <property type="match status" value="1"/>
</dbReference>
<dbReference type="SUPFAM" id="SSF103473">
    <property type="entry name" value="MFS general substrate transporter"/>
    <property type="match status" value="1"/>
</dbReference>
<dbReference type="Pfam" id="PF00083">
    <property type="entry name" value="Sugar_tr"/>
    <property type="match status" value="1"/>
</dbReference>
<comment type="subcellular location">
    <subcellularLocation>
        <location evidence="1">Membrane</location>
    </subcellularLocation>
</comment>
<sequence>MSSIDNPLKVYDDTVRDPISERTELEQYVHQFAEHCELEEKYDLLIKGARLARDHHAALRKYDAVFTESEKDLLDEKKELKRGFWKQSKFFRATIVTASFGGLIQGFTQSVNNGTAYGMPEDLKLCISEQIKGCAVASSRDLWQFGMLMAIPLLSAGLFGTFIADPLQENVLGRRGSIMLSCIITIASTIGASATHTVASLAVCRMINGIALGAKASIGKPTTR</sequence>
<evidence type="ECO:0000313" key="8">
    <source>
        <dbReference type="Proteomes" id="UP001521222"/>
    </source>
</evidence>
<proteinExistence type="predicted"/>
<reference evidence="7 8" key="1">
    <citation type="submission" date="2024-02" db="EMBL/GenBank/DDBJ databases">
        <title>De novo assembly and annotation of 12 fungi associated with fruit tree decline syndrome in Ontario, Canada.</title>
        <authorList>
            <person name="Sulman M."/>
            <person name="Ellouze W."/>
            <person name="Ilyukhin E."/>
        </authorList>
    </citation>
    <scope>NUCLEOTIDE SEQUENCE [LARGE SCALE GENOMIC DNA]</scope>
    <source>
        <strain evidence="7 8">M97-236</strain>
    </source>
</reference>
<evidence type="ECO:0000256" key="3">
    <source>
        <dbReference type="ARBA" id="ARBA00022692"/>
    </source>
</evidence>
<keyword evidence="8" id="KW-1185">Reference proteome</keyword>
<name>A0ABR3RCW1_9PLEO</name>
<keyword evidence="2" id="KW-0813">Transport</keyword>